<feature type="compositionally biased region" description="Low complexity" evidence="1">
    <location>
        <begin position="118"/>
        <end position="132"/>
    </location>
</feature>
<dbReference type="InterPro" id="IPR040345">
    <property type="entry name" value="Mug56/Spo71"/>
</dbReference>
<evidence type="ECO:0000256" key="1">
    <source>
        <dbReference type="SAM" id="MobiDB-lite"/>
    </source>
</evidence>
<dbReference type="PROSITE" id="PS50003">
    <property type="entry name" value="PH_DOMAIN"/>
    <property type="match status" value="1"/>
</dbReference>
<reference evidence="3" key="1">
    <citation type="journal article" date="2020" name="Stud. Mycol.">
        <title>101 Dothideomycetes genomes: a test case for predicting lifestyles and emergence of pathogens.</title>
        <authorList>
            <person name="Haridas S."/>
            <person name="Albert R."/>
            <person name="Binder M."/>
            <person name="Bloem J."/>
            <person name="Labutti K."/>
            <person name="Salamov A."/>
            <person name="Andreopoulos B."/>
            <person name="Baker S."/>
            <person name="Barry K."/>
            <person name="Bills G."/>
            <person name="Bluhm B."/>
            <person name="Cannon C."/>
            <person name="Castanera R."/>
            <person name="Culley D."/>
            <person name="Daum C."/>
            <person name="Ezra D."/>
            <person name="Gonzalez J."/>
            <person name="Henrissat B."/>
            <person name="Kuo A."/>
            <person name="Liang C."/>
            <person name="Lipzen A."/>
            <person name="Lutzoni F."/>
            <person name="Magnuson J."/>
            <person name="Mondo S."/>
            <person name="Nolan M."/>
            <person name="Ohm R."/>
            <person name="Pangilinan J."/>
            <person name="Park H.-J."/>
            <person name="Ramirez L."/>
            <person name="Alfaro M."/>
            <person name="Sun H."/>
            <person name="Tritt A."/>
            <person name="Yoshinaga Y."/>
            <person name="Zwiers L.-H."/>
            <person name="Turgeon B."/>
            <person name="Goodwin S."/>
            <person name="Spatafora J."/>
            <person name="Crous P."/>
            <person name="Grigoriev I."/>
        </authorList>
    </citation>
    <scope>NUCLEOTIDE SEQUENCE</scope>
    <source>
        <strain evidence="3">CBS 113818</strain>
    </source>
</reference>
<feature type="region of interest" description="Disordered" evidence="1">
    <location>
        <begin position="1120"/>
        <end position="1144"/>
    </location>
</feature>
<feature type="region of interest" description="Disordered" evidence="1">
    <location>
        <begin position="316"/>
        <end position="335"/>
    </location>
</feature>
<evidence type="ECO:0000259" key="2">
    <source>
        <dbReference type="PROSITE" id="PS50003"/>
    </source>
</evidence>
<dbReference type="SUPFAM" id="SSF50729">
    <property type="entry name" value="PH domain-like"/>
    <property type="match status" value="2"/>
</dbReference>
<dbReference type="InterPro" id="IPR001849">
    <property type="entry name" value="PH_domain"/>
</dbReference>
<dbReference type="SMART" id="SM01316">
    <property type="entry name" value="Spo7_2_N"/>
    <property type="match status" value="1"/>
</dbReference>
<dbReference type="OrthoDB" id="5579281at2759"/>
<feature type="region of interest" description="Disordered" evidence="1">
    <location>
        <begin position="801"/>
        <end position="829"/>
    </location>
</feature>
<dbReference type="PANTHER" id="PTHR28076">
    <property type="entry name" value="SPORULATION-SPECIFIC PROTEIN 71"/>
    <property type="match status" value="1"/>
</dbReference>
<organism evidence="3 4">
    <name type="scientific">Ophiobolus disseminans</name>
    <dbReference type="NCBI Taxonomy" id="1469910"/>
    <lineage>
        <taxon>Eukaryota</taxon>
        <taxon>Fungi</taxon>
        <taxon>Dikarya</taxon>
        <taxon>Ascomycota</taxon>
        <taxon>Pezizomycotina</taxon>
        <taxon>Dothideomycetes</taxon>
        <taxon>Pleosporomycetidae</taxon>
        <taxon>Pleosporales</taxon>
        <taxon>Pleosporineae</taxon>
        <taxon>Phaeosphaeriaceae</taxon>
        <taxon>Ophiobolus</taxon>
    </lineage>
</organism>
<feature type="region of interest" description="Disordered" evidence="1">
    <location>
        <begin position="75"/>
        <end position="273"/>
    </location>
</feature>
<keyword evidence="4" id="KW-1185">Reference proteome</keyword>
<protein>
    <recommendedName>
        <fullName evidence="2">PH domain-containing protein</fullName>
    </recommendedName>
</protein>
<feature type="compositionally biased region" description="Acidic residues" evidence="1">
    <location>
        <begin position="804"/>
        <end position="821"/>
    </location>
</feature>
<evidence type="ECO:0000313" key="3">
    <source>
        <dbReference type="EMBL" id="KAF2821255.1"/>
    </source>
</evidence>
<dbReference type="EMBL" id="MU006238">
    <property type="protein sequence ID" value="KAF2821255.1"/>
    <property type="molecule type" value="Genomic_DNA"/>
</dbReference>
<gene>
    <name evidence="3" type="ORF">CC86DRAFT_360016</name>
</gene>
<feature type="compositionally biased region" description="Polar residues" evidence="1">
    <location>
        <begin position="197"/>
        <end position="207"/>
    </location>
</feature>
<dbReference type="Pfam" id="PF23207">
    <property type="entry name" value="PH_SPO71"/>
    <property type="match status" value="1"/>
</dbReference>
<feature type="compositionally biased region" description="Polar residues" evidence="1">
    <location>
        <begin position="94"/>
        <end position="104"/>
    </location>
</feature>
<feature type="compositionally biased region" description="Acidic residues" evidence="1">
    <location>
        <begin position="157"/>
        <end position="172"/>
    </location>
</feature>
<feature type="compositionally biased region" description="Acidic residues" evidence="1">
    <location>
        <begin position="108"/>
        <end position="117"/>
    </location>
</feature>
<sequence length="1144" mass="129099">MPEQRPHSWHLQPDIANLSPDSFTAQKLQHATPEHLYLTSRRFFIGPIPIAWLSKHRRDWYKHHLRINYSNRTATFSSDPREARQRRLSGLEGPSSSALFQHSFPQPEELDSEDEEGANGARAGAANGAAGATSSTPPALQVPRGSEQKADVMRGNEDDEFVDAPSEPENEEDLRVYAHEEGETDPSAARKTRRSSTKSFVTASSTPLAADQDEPEESSNNARRQGEQQQAQASGLHVSSEQDETRQKSLGKRPVSRVESHNAPASTIGAASVDAESTSSLLRKADLNKAPAPADVDARPPSKGIMARVKRRSEMGLSKSNLPEEGNGTAETLTRKKSNLRNLVKFDLPEDSKRAKVHLKAKQAQMTISRAPTKLRRQKLRDGLVVKMERMLVRVDAAGEVPDDFDENVNQRVTSRVKDKWREYMIVCRHSHVDNADFVLQLYQTRVIAEIEQQGAGKKAAYQIPLGRKTSKVNLYSSLDKSIVVSTPDKHGNLIFIMQARTASNAVEWYTFLRNVLGWRRSSELQINIPDMSLSVRIADPFKKLEASQNEVNDADDTEEAMIKTMQEEQAVATDLVRRCLAELEEAPEWADVLDSWIRDQRVGLAWKRYDRLEWIHGANERKMYGTIAMLKSHDLELRPKTHYPTTAVTRKKHKTLTEPVPVEGFLIRLTGQRGRMKRLGLMYHKQLYFASHDQYLVFSRPTKVTPPPPPKLPASNNATVPAAEAVRDSIPDSWAVNPFPVKEGQVEWLLQGHTGTPETRRLHDEDAADESARKGQNLLNCDGYVNLADVVKVRKAKLGASPADEDLEEGSDVDFDEDVDDTTRDDGATNDIDLDRTFELVMKNGLIIRLQAADQERRKEWIQHLRALVKYWKHRSASDIALYKSTRARNLSALNIDEQAEAHVGQFARKWEVTQSFASPQLYNMCGIACCRSIHMSGMLYRKPRIHAPFTRCSVMLTTGNLIIFRDVLRSRVGKQLDHIHHERIANLDLKDCYIYSGLLTESDLLYQNQTFDANKPGHHALPRIYLEDGWTSTDEDVMTTFVIWYGKAKSWFRSEEGAGGGEQQRKEGKRTRIKRVAKLGSKGRSVVFRARSRAERDHWVLAIQNEIERVHSNAADFRLEEAAEPARVTEDSGNESAPEETD</sequence>
<dbReference type="InterPro" id="IPR057379">
    <property type="entry name" value="PH_SPO71"/>
</dbReference>
<feature type="domain" description="PH" evidence="2">
    <location>
        <begin position="660"/>
        <end position="871"/>
    </location>
</feature>
<dbReference type="GO" id="GO:0005628">
    <property type="term" value="C:prospore membrane"/>
    <property type="evidence" value="ECO:0007669"/>
    <property type="project" value="TreeGrafter"/>
</dbReference>
<dbReference type="AlphaFoldDB" id="A0A6A6ZLZ5"/>
<dbReference type="Pfam" id="PF15404">
    <property type="entry name" value="PH_4"/>
    <property type="match status" value="1"/>
</dbReference>
<evidence type="ECO:0000313" key="4">
    <source>
        <dbReference type="Proteomes" id="UP000799424"/>
    </source>
</evidence>
<dbReference type="Pfam" id="PF15407">
    <property type="entry name" value="Spo7_2_N"/>
    <property type="match status" value="1"/>
</dbReference>
<dbReference type="SMART" id="SM00233">
    <property type="entry name" value="PH"/>
    <property type="match status" value="3"/>
</dbReference>
<dbReference type="Proteomes" id="UP000799424">
    <property type="component" value="Unassembled WGS sequence"/>
</dbReference>
<name>A0A6A6ZLZ5_9PLEO</name>
<accession>A0A6A6ZLZ5</accession>
<dbReference type="PANTHER" id="PTHR28076:SF1">
    <property type="entry name" value="PROSPORE MEMBRANE ADAPTER PROTEIN SPO71"/>
    <property type="match status" value="1"/>
</dbReference>
<feature type="compositionally biased region" description="Basic and acidic residues" evidence="1">
    <location>
        <begin position="146"/>
        <end position="156"/>
    </location>
</feature>
<dbReference type="InterPro" id="IPR029217">
    <property type="entry name" value="Spo7_2_N"/>
</dbReference>
<dbReference type="GO" id="GO:1902657">
    <property type="term" value="P:protein localization to prospore membrane"/>
    <property type="evidence" value="ECO:0007669"/>
    <property type="project" value="InterPro"/>
</dbReference>
<proteinExistence type="predicted"/>
<dbReference type="InterPro" id="IPR039486">
    <property type="entry name" value="Mug56/Spo71_PH"/>
</dbReference>